<dbReference type="GO" id="GO:0008270">
    <property type="term" value="F:zinc ion binding"/>
    <property type="evidence" value="ECO:0007669"/>
    <property type="project" value="UniProtKB-KW"/>
</dbReference>
<dbReference type="Pfam" id="PF00097">
    <property type="entry name" value="zf-C3HC4"/>
    <property type="match status" value="1"/>
</dbReference>
<feature type="domain" description="BRCT" evidence="16">
    <location>
        <begin position="781"/>
        <end position="818"/>
    </location>
</feature>
<dbReference type="PROSITE" id="PS50172">
    <property type="entry name" value="BRCT"/>
    <property type="match status" value="1"/>
</dbReference>
<dbReference type="InterPro" id="IPR036420">
    <property type="entry name" value="BRCT_dom_sf"/>
</dbReference>
<feature type="compositionally biased region" description="Polar residues" evidence="14">
    <location>
        <begin position="676"/>
        <end position="697"/>
    </location>
</feature>
<feature type="region of interest" description="Disordered" evidence="14">
    <location>
        <begin position="419"/>
        <end position="439"/>
    </location>
</feature>
<evidence type="ECO:0000256" key="2">
    <source>
        <dbReference type="ARBA" id="ARBA00004286"/>
    </source>
</evidence>
<evidence type="ECO:0000256" key="8">
    <source>
        <dbReference type="ARBA" id="ARBA00022833"/>
    </source>
</evidence>
<evidence type="ECO:0000256" key="1">
    <source>
        <dbReference type="ARBA" id="ARBA00004123"/>
    </source>
</evidence>
<keyword evidence="3" id="KW-0158">Chromosome</keyword>
<dbReference type="PANTHER" id="PTHR13763:SF0">
    <property type="entry name" value="BREAST CANCER TYPE 1 SUSCEPTIBILITY PROTEIN"/>
    <property type="match status" value="1"/>
</dbReference>
<evidence type="ECO:0000256" key="12">
    <source>
        <dbReference type="ARBA" id="ARBA00031556"/>
    </source>
</evidence>
<keyword evidence="5" id="KW-0677">Repeat</keyword>
<evidence type="ECO:0000259" key="15">
    <source>
        <dbReference type="PROSITE" id="PS50089"/>
    </source>
</evidence>
<keyword evidence="18" id="KW-1185">Reference proteome</keyword>
<evidence type="ECO:0000259" key="16">
    <source>
        <dbReference type="PROSITE" id="PS50172"/>
    </source>
</evidence>
<reference evidence="17" key="2">
    <citation type="submission" date="2025-08" db="UniProtKB">
        <authorList>
            <consortium name="Ensembl"/>
        </authorList>
    </citation>
    <scope>IDENTIFICATION</scope>
</reference>
<keyword evidence="7 13" id="KW-0863">Zinc-finger</keyword>
<feature type="compositionally biased region" description="Polar residues" evidence="14">
    <location>
        <begin position="707"/>
        <end position="721"/>
    </location>
</feature>
<evidence type="ECO:0000256" key="3">
    <source>
        <dbReference type="ARBA" id="ARBA00022454"/>
    </source>
</evidence>
<keyword evidence="8" id="KW-0862">Zinc</keyword>
<dbReference type="GO" id="GO:0045944">
    <property type="term" value="P:positive regulation of transcription by RNA polymerase II"/>
    <property type="evidence" value="ECO:0007669"/>
    <property type="project" value="TreeGrafter"/>
</dbReference>
<dbReference type="GO" id="GO:0000724">
    <property type="term" value="P:double-strand break repair via homologous recombination"/>
    <property type="evidence" value="ECO:0007669"/>
    <property type="project" value="TreeGrafter"/>
</dbReference>
<evidence type="ECO:0000256" key="13">
    <source>
        <dbReference type="PROSITE-ProRule" id="PRU00175"/>
    </source>
</evidence>
<evidence type="ECO:0000256" key="6">
    <source>
        <dbReference type="ARBA" id="ARBA00022763"/>
    </source>
</evidence>
<feature type="compositionally biased region" description="Acidic residues" evidence="14">
    <location>
        <begin position="640"/>
        <end position="651"/>
    </location>
</feature>
<evidence type="ECO:0000256" key="5">
    <source>
        <dbReference type="ARBA" id="ARBA00022737"/>
    </source>
</evidence>
<dbReference type="GO" id="GO:0031436">
    <property type="term" value="C:BRCA1-BARD1 complex"/>
    <property type="evidence" value="ECO:0007669"/>
    <property type="project" value="TreeGrafter"/>
</dbReference>
<evidence type="ECO:0000256" key="10">
    <source>
        <dbReference type="ARBA" id="ARBA00023242"/>
    </source>
</evidence>
<keyword evidence="6" id="KW-0227">DNA damage</keyword>
<feature type="compositionally biased region" description="Polar residues" evidence="14">
    <location>
        <begin position="156"/>
        <end position="166"/>
    </location>
</feature>
<feature type="region of interest" description="Disordered" evidence="14">
    <location>
        <begin position="125"/>
        <end position="199"/>
    </location>
</feature>
<comment type="subcellular location">
    <subcellularLocation>
        <location evidence="2">Chromosome</location>
    </subcellularLocation>
    <subcellularLocation>
        <location evidence="1">Nucleus</location>
    </subcellularLocation>
</comment>
<evidence type="ECO:0000256" key="7">
    <source>
        <dbReference type="ARBA" id="ARBA00022771"/>
    </source>
</evidence>
<protein>
    <recommendedName>
        <fullName evidence="12">RING-type E3 ubiquitin transferase BRCA1</fullName>
    </recommendedName>
</protein>
<feature type="domain" description="RING-type" evidence="15">
    <location>
        <begin position="9"/>
        <end position="36"/>
    </location>
</feature>
<dbReference type="SUPFAM" id="SSF52113">
    <property type="entry name" value="BRCT domain"/>
    <property type="match status" value="1"/>
</dbReference>
<dbReference type="PROSITE" id="PS00518">
    <property type="entry name" value="ZF_RING_1"/>
    <property type="match status" value="1"/>
</dbReference>
<proteinExistence type="predicted"/>
<dbReference type="InterPro" id="IPR001357">
    <property type="entry name" value="BRCT_dom"/>
</dbReference>
<dbReference type="GO" id="GO:0007095">
    <property type="term" value="P:mitotic G2 DNA damage checkpoint signaling"/>
    <property type="evidence" value="ECO:0007669"/>
    <property type="project" value="TreeGrafter"/>
</dbReference>
<keyword evidence="9" id="KW-0234">DNA repair</keyword>
<dbReference type="GeneTree" id="ENSGT00440000034289"/>
<keyword evidence="4" id="KW-0479">Metal-binding</keyword>
<dbReference type="PROSITE" id="PS50089">
    <property type="entry name" value="ZF_RING_2"/>
    <property type="match status" value="1"/>
</dbReference>
<dbReference type="GO" id="GO:0005694">
    <property type="term" value="C:chromosome"/>
    <property type="evidence" value="ECO:0007669"/>
    <property type="project" value="UniProtKB-SubCell"/>
</dbReference>
<dbReference type="PANTHER" id="PTHR13763">
    <property type="entry name" value="BREAST CANCER TYPE 1 SUSCEPTIBILITY PROTEIN BRCA1"/>
    <property type="match status" value="1"/>
</dbReference>
<dbReference type="InterPro" id="IPR001841">
    <property type="entry name" value="Znf_RING"/>
</dbReference>
<reference evidence="17" key="3">
    <citation type="submission" date="2025-09" db="UniProtKB">
        <authorList>
            <consortium name="Ensembl"/>
        </authorList>
    </citation>
    <scope>IDENTIFICATION</scope>
</reference>
<feature type="compositionally biased region" description="Polar residues" evidence="14">
    <location>
        <begin position="428"/>
        <end position="439"/>
    </location>
</feature>
<reference evidence="17 18" key="1">
    <citation type="submission" date="2020-10" db="EMBL/GenBank/DDBJ databases">
        <title>Pygocentrus nattereri (red-bellied piranha) genome, fPygNat1, primary haplotype.</title>
        <authorList>
            <person name="Myers G."/>
            <person name="Meyer A."/>
            <person name="Karagic N."/>
            <person name="Pippel M."/>
            <person name="Winkler S."/>
            <person name="Tracey A."/>
            <person name="Wood J."/>
            <person name="Formenti G."/>
            <person name="Howe K."/>
            <person name="Fedrigo O."/>
            <person name="Jarvis E.D."/>
        </authorList>
    </citation>
    <scope>NUCLEOTIDE SEQUENCE [LARGE SCALE GENOMIC DNA]</scope>
</reference>
<dbReference type="SUPFAM" id="SSF57850">
    <property type="entry name" value="RING/U-box"/>
    <property type="match status" value="1"/>
</dbReference>
<evidence type="ECO:0000256" key="9">
    <source>
        <dbReference type="ARBA" id="ARBA00023204"/>
    </source>
</evidence>
<feature type="region of interest" description="Disordered" evidence="14">
    <location>
        <begin position="628"/>
        <end position="724"/>
    </location>
</feature>
<dbReference type="InterPro" id="IPR031099">
    <property type="entry name" value="BRCA1-associated"/>
</dbReference>
<dbReference type="Proteomes" id="UP001501920">
    <property type="component" value="Chromosome 13"/>
</dbReference>
<evidence type="ECO:0000256" key="4">
    <source>
        <dbReference type="ARBA" id="ARBA00022723"/>
    </source>
</evidence>
<dbReference type="InterPro" id="IPR017907">
    <property type="entry name" value="Znf_RING_CS"/>
</dbReference>
<evidence type="ECO:0000256" key="14">
    <source>
        <dbReference type="SAM" id="MobiDB-lite"/>
    </source>
</evidence>
<dbReference type="Ensembl" id="ENSPNAT00000058877.1">
    <property type="protein sequence ID" value="ENSPNAP00000073995.1"/>
    <property type="gene ID" value="ENSPNAG00000011360.2"/>
</dbReference>
<accession>A0AAR2LBU6</accession>
<name>A0AAR2LBU6_PYGNA</name>
<dbReference type="InterPro" id="IPR013083">
    <property type="entry name" value="Znf_RING/FYVE/PHD"/>
</dbReference>
<dbReference type="GO" id="GO:0004842">
    <property type="term" value="F:ubiquitin-protein transferase activity"/>
    <property type="evidence" value="ECO:0007669"/>
    <property type="project" value="TreeGrafter"/>
</dbReference>
<dbReference type="GO" id="GO:0043009">
    <property type="term" value="P:chordate embryonic development"/>
    <property type="evidence" value="ECO:0007669"/>
    <property type="project" value="TreeGrafter"/>
</dbReference>
<keyword evidence="10" id="KW-0539">Nucleus</keyword>
<evidence type="ECO:0000313" key="18">
    <source>
        <dbReference type="Proteomes" id="UP001501920"/>
    </source>
</evidence>
<evidence type="ECO:0000256" key="11">
    <source>
        <dbReference type="ARBA" id="ARBA00023306"/>
    </source>
</evidence>
<dbReference type="Gene3D" id="3.30.40.10">
    <property type="entry name" value="Zinc/RING finger domain, C3HC4 (zinc finger)"/>
    <property type="match status" value="1"/>
</dbReference>
<keyword evidence="11" id="KW-0131">Cell cycle</keyword>
<dbReference type="GO" id="GO:0070531">
    <property type="term" value="C:BRCA1-A complex"/>
    <property type="evidence" value="ECO:0007669"/>
    <property type="project" value="TreeGrafter"/>
</dbReference>
<dbReference type="AlphaFoldDB" id="A0AAR2LBU6"/>
<feature type="region of interest" description="Disordered" evidence="14">
    <location>
        <begin position="217"/>
        <end position="242"/>
    </location>
</feature>
<sequence>MNAPVSTRCDHQFCKFCMMQLLEKSKRKEANCPVCKMKVTKRSLQESPGFQRLVEGLQNLVQSYEFDTCTSCKCFQHFIKNRHHSVTDIPTWAQEHFRKPSSVNTVPKDAFAKLMDLPASCPVSSEQDCSDSGVGDLPQVFEKKPGELEDVPSTLEVRQNNSLTRNDGSEDAETNVSQKRSSRRAKRIGLEPNRIVDKRQKKSVEKVAEWLLKISPSSDTQAKDNSEDLPTSNSCDSDRESICSSSSTVVNVKVDDQDDASPPRDVPGRGLEEQVFGAVYKRMRKGAKSKVNRSFSAERHIVTDPDHINLVVEEGGIKRNIPKRKRSLDNCLDEKRDDNSTKDGHLEESKIAKCAKSLTLVSTAGDEDVSLMKQLKSKPNLVEAEINIESYPSTAEPQSPDARKTRRSLRLQAFVAEVQGARKRRRSTQTPLKPSEQTETSVRKNGCVCTSSFEKIETMETVEEAATFTLADAPDSTLPLKRQDSPSTGVVAPSVVQTLTDGVLMSAGENGSMNVEGDANDSELDTELLMKSFKGTKRKSFLLGSPEPLHAETQQDALEKIVEEEKQLLTEIPVISQDRDIRAGLANVYGLLPEGAGSHALQIIEPLTSQSLDKVKEMEAEILSQPCVQKKRKAQRLESSESDLSAEEDDLPTMAQIFKSHCSPSPSGQEEPLSDLANQDGHQLQEPNPGLQSPSQHSRPHSEPAPGTQSSQLSQCVSPSQNREHLENVNATTVAAAVQDVNLPEPPCREEWITSSQGSVDLFGTPEESNYFSDANLVCERTLKYFQGIAGRKWVVSSLWISECFKQGKVLDEAQFEVRGDVINGSNHNGPLKSRTTAYDNLLMKGYEICFQGSFTGMTTALQKKATVVTRAWLLDTIATYTLQNPEDYKP</sequence>
<organism evidence="17 18">
    <name type="scientific">Pygocentrus nattereri</name>
    <name type="common">Red-bellied piranha</name>
    <dbReference type="NCBI Taxonomy" id="42514"/>
    <lineage>
        <taxon>Eukaryota</taxon>
        <taxon>Metazoa</taxon>
        <taxon>Chordata</taxon>
        <taxon>Craniata</taxon>
        <taxon>Vertebrata</taxon>
        <taxon>Euteleostomi</taxon>
        <taxon>Actinopterygii</taxon>
        <taxon>Neopterygii</taxon>
        <taxon>Teleostei</taxon>
        <taxon>Ostariophysi</taxon>
        <taxon>Characiformes</taxon>
        <taxon>Characoidei</taxon>
        <taxon>Pygocentrus</taxon>
    </lineage>
</organism>
<evidence type="ECO:0000313" key="17">
    <source>
        <dbReference type="Ensembl" id="ENSPNAP00000073995.1"/>
    </source>
</evidence>
<dbReference type="InterPro" id="IPR018957">
    <property type="entry name" value="Znf_C3HC4_RING-type"/>
</dbReference>
<dbReference type="Gene3D" id="3.40.50.10190">
    <property type="entry name" value="BRCT domain"/>
    <property type="match status" value="1"/>
</dbReference>